<dbReference type="PaxDb" id="187420-MTH_1015"/>
<keyword evidence="5" id="KW-1185">Reference proteome</keyword>
<dbReference type="SMR" id="O27095"/>
<evidence type="ECO:0000256" key="1">
    <source>
        <dbReference type="ARBA" id="ARBA00022741"/>
    </source>
</evidence>
<dbReference type="FunCoup" id="O27095">
    <property type="interactions" value="6"/>
</dbReference>
<dbReference type="PANTHER" id="PTHR42764:SF2">
    <property type="entry name" value="ABC TRANSPORTER, ATP-BINDING PROTEIN"/>
    <property type="match status" value="1"/>
</dbReference>
<reference evidence="4 5" key="1">
    <citation type="journal article" date="1997" name="J. Bacteriol.">
        <title>Complete genome sequence of Methanobacterium thermoautotrophicum deltaH: functional analysis and comparative genomics.</title>
        <authorList>
            <person name="Smith D.R."/>
            <person name="Doucette-Stamm L.A."/>
            <person name="Deloughery C."/>
            <person name="Lee H.-M."/>
            <person name="Dubois J."/>
            <person name="Aldredge T."/>
            <person name="Bashirzadeh R."/>
            <person name="Blakely D."/>
            <person name="Cook R."/>
            <person name="Gilbert K."/>
            <person name="Harrison D."/>
            <person name="Hoang L."/>
            <person name="Keagle P."/>
            <person name="Lumm W."/>
            <person name="Pothier B."/>
            <person name="Qiu D."/>
            <person name="Spadafora R."/>
            <person name="Vicare R."/>
            <person name="Wang Y."/>
            <person name="Wierzbowski J."/>
            <person name="Gibson R."/>
            <person name="Jiwani N."/>
            <person name="Caruso A."/>
            <person name="Bush D."/>
            <person name="Safer H."/>
            <person name="Patwell D."/>
            <person name="Prabhakar S."/>
            <person name="McDougall S."/>
            <person name="Shimer G."/>
            <person name="Goyal A."/>
            <person name="Pietrovski S."/>
            <person name="Church G.M."/>
            <person name="Daniels C.J."/>
            <person name="Mao J.-i."/>
            <person name="Rice P."/>
            <person name="Nolling J."/>
            <person name="Reeve J.N."/>
        </authorList>
    </citation>
    <scope>NUCLEOTIDE SEQUENCE [LARGE SCALE GENOMIC DNA]</scope>
    <source>
        <strain evidence="5">ATCC 29096 / DSM 1053 / JCM 10044 / NBRC 100330 / Delta H</strain>
    </source>
</reference>
<dbReference type="HOGENOM" id="CLU_000604_86_2_2"/>
<organism evidence="4 5">
    <name type="scientific">Methanothermobacter thermautotrophicus (strain ATCC 29096 / DSM 1053 / JCM 10044 / NBRC 100330 / Delta H)</name>
    <name type="common">Methanobacterium thermoautotrophicum</name>
    <dbReference type="NCBI Taxonomy" id="187420"/>
    <lineage>
        <taxon>Archaea</taxon>
        <taxon>Methanobacteriati</taxon>
        <taxon>Methanobacteriota</taxon>
        <taxon>Methanomada group</taxon>
        <taxon>Methanobacteria</taxon>
        <taxon>Methanobacteriales</taxon>
        <taxon>Methanobacteriaceae</taxon>
        <taxon>Methanothermobacter</taxon>
    </lineage>
</organism>
<sequence length="540" mass="60489">MLILVTEGEDMSFIKLENVTKKFKGVEVLRDISVEIDEGKVLGILGRSGAGKSVLINMLRGMKEYRPDSGRVIYNVAICPECLRVEPPSFDGRNCSCGSSFALEEVDFWNCDKKIFAAVRRRIAIMLQRTFALYEDDTVIDNVIKSMPELEYEAALYRALELLEMTQMGHRITHIARDLSGGEKQRVVLARQLAKEPMLFLADEPTGTLDPQTAELIHDALLEGVKDKGITMIITSHWPEVMSDLSDYAIWIEKGEIVEEGDPDTVVARFMEQVPAPEKAKEFEQENPIIKMVDVKKHYYSIDRGVVKAVDGVDLTVYEGEIFGVVGLSGAGKTTLSRIIIGITEPSSGKVCVRLGDEWIDMTEKGPLGRGRVTPYLGILHQEYSLYPHRDVLGNLTEAISLELPDEFAKMRAVYVLKTVGFDDKYAESILNKYPDELSGGERHRVALAQVLIKEPRIIILDEPTGTMDPITRVQVTDSILKAREELNQTFLIISHDMDFVLDVCDRASLMRGGRILKTGDPESIVGDLTPDEKSKMFRE</sequence>
<keyword evidence="2" id="KW-0067">ATP-binding</keyword>
<accession>O27095</accession>
<dbReference type="EMBL" id="AE000666">
    <property type="protein sequence ID" value="AAB85511.1"/>
    <property type="molecule type" value="Genomic_DNA"/>
</dbReference>
<dbReference type="GO" id="GO:0019700">
    <property type="term" value="P:organic phosphonate catabolic process"/>
    <property type="evidence" value="ECO:0007669"/>
    <property type="project" value="TreeGrafter"/>
</dbReference>
<dbReference type="STRING" id="187420.MTH_1015"/>
<gene>
    <name evidence="4" type="ordered locus">MTH_1015</name>
</gene>
<dbReference type="PANTHER" id="PTHR42764">
    <property type="entry name" value="PHOSPHONATES UTILIZATION ATP-BINDING PROTEIN PHNK-RELATED"/>
    <property type="match status" value="1"/>
</dbReference>
<dbReference type="InterPro" id="IPR027417">
    <property type="entry name" value="P-loop_NTPase"/>
</dbReference>
<dbReference type="Gene3D" id="3.40.50.300">
    <property type="entry name" value="P-loop containing nucleotide triphosphate hydrolases"/>
    <property type="match status" value="2"/>
</dbReference>
<dbReference type="AlphaFoldDB" id="O27095"/>
<dbReference type="Proteomes" id="UP000005223">
    <property type="component" value="Chromosome"/>
</dbReference>
<evidence type="ECO:0000259" key="3">
    <source>
        <dbReference type="PROSITE" id="PS50893"/>
    </source>
</evidence>
<dbReference type="PATRIC" id="fig|187420.15.peg.998"/>
<keyword evidence="1" id="KW-0547">Nucleotide-binding</keyword>
<dbReference type="Pfam" id="PF00005">
    <property type="entry name" value="ABC_tran"/>
    <property type="match status" value="2"/>
</dbReference>
<protein>
    <submittedName>
        <fullName evidence="4">Methyl coenzyme M reductase system, component A2</fullName>
    </submittedName>
</protein>
<feature type="domain" description="ABC transporter" evidence="3">
    <location>
        <begin position="14"/>
        <end position="279"/>
    </location>
</feature>
<evidence type="ECO:0000313" key="4">
    <source>
        <dbReference type="EMBL" id="AAB85511.1"/>
    </source>
</evidence>
<proteinExistence type="predicted"/>
<dbReference type="PROSITE" id="PS00211">
    <property type="entry name" value="ABC_TRANSPORTER_1"/>
    <property type="match status" value="1"/>
</dbReference>
<dbReference type="InterPro" id="IPR017871">
    <property type="entry name" value="ABC_transporter-like_CS"/>
</dbReference>
<dbReference type="GO" id="GO:0005524">
    <property type="term" value="F:ATP binding"/>
    <property type="evidence" value="ECO:0007669"/>
    <property type="project" value="UniProtKB-KW"/>
</dbReference>
<dbReference type="InterPro" id="IPR017669">
    <property type="entry name" value="Me_Coenz_M_Rdtase_A2"/>
</dbReference>
<dbReference type="InterPro" id="IPR003593">
    <property type="entry name" value="AAA+_ATPase"/>
</dbReference>
<dbReference type="SUPFAM" id="SSF52540">
    <property type="entry name" value="P-loop containing nucleoside triphosphate hydrolases"/>
    <property type="match status" value="2"/>
</dbReference>
<feature type="domain" description="ABC transporter" evidence="3">
    <location>
        <begin position="290"/>
        <end position="538"/>
    </location>
</feature>
<dbReference type="SMART" id="SM00382">
    <property type="entry name" value="AAA"/>
    <property type="match status" value="2"/>
</dbReference>
<dbReference type="InterPro" id="IPR003439">
    <property type="entry name" value="ABC_transporter-like_ATP-bd"/>
</dbReference>
<dbReference type="EnsemblBacteria" id="AAB85511">
    <property type="protein sequence ID" value="AAB85511"/>
    <property type="gene ID" value="MTH_1015"/>
</dbReference>
<dbReference type="InParanoid" id="O27095"/>
<dbReference type="NCBIfam" id="TIGR03269">
    <property type="entry name" value="met_CoM_red_A2"/>
    <property type="match status" value="1"/>
</dbReference>
<dbReference type="GO" id="GO:0016887">
    <property type="term" value="F:ATP hydrolysis activity"/>
    <property type="evidence" value="ECO:0007669"/>
    <property type="project" value="InterPro"/>
</dbReference>
<dbReference type="PROSITE" id="PS50893">
    <property type="entry name" value="ABC_TRANSPORTER_2"/>
    <property type="match status" value="2"/>
</dbReference>
<evidence type="ECO:0000256" key="2">
    <source>
        <dbReference type="ARBA" id="ARBA00022840"/>
    </source>
</evidence>
<dbReference type="PIR" id="B36921">
    <property type="entry name" value="B36921"/>
</dbReference>
<evidence type="ECO:0000313" key="5">
    <source>
        <dbReference type="Proteomes" id="UP000005223"/>
    </source>
</evidence>
<name>O27095_METTH</name>
<dbReference type="KEGG" id="mth:MTH_1015"/>